<comment type="similarity">
    <text evidence="1">Belongs to the iron/ascorbate-dependent oxidoreductase family.</text>
</comment>
<evidence type="ECO:0000259" key="2">
    <source>
        <dbReference type="PROSITE" id="PS51471"/>
    </source>
</evidence>
<name>A0A9W8HYZ9_9FUNG</name>
<organism evidence="3 4">
    <name type="scientific">Coemansia guatemalensis</name>
    <dbReference type="NCBI Taxonomy" id="2761395"/>
    <lineage>
        <taxon>Eukaryota</taxon>
        <taxon>Fungi</taxon>
        <taxon>Fungi incertae sedis</taxon>
        <taxon>Zoopagomycota</taxon>
        <taxon>Kickxellomycotina</taxon>
        <taxon>Kickxellomycetes</taxon>
        <taxon>Kickxellales</taxon>
        <taxon>Kickxellaceae</taxon>
        <taxon>Coemansia</taxon>
    </lineage>
</organism>
<dbReference type="InterPro" id="IPR050231">
    <property type="entry name" value="Iron_ascorbate_oxido_reductase"/>
</dbReference>
<dbReference type="PROSITE" id="PS51471">
    <property type="entry name" value="FE2OG_OXY"/>
    <property type="match status" value="1"/>
</dbReference>
<proteinExistence type="inferred from homology"/>
<reference evidence="3" key="1">
    <citation type="submission" date="2022-07" db="EMBL/GenBank/DDBJ databases">
        <title>Phylogenomic reconstructions and comparative analyses of Kickxellomycotina fungi.</title>
        <authorList>
            <person name="Reynolds N.K."/>
            <person name="Stajich J.E."/>
            <person name="Barry K."/>
            <person name="Grigoriev I.V."/>
            <person name="Crous P."/>
            <person name="Smith M.E."/>
        </authorList>
    </citation>
    <scope>NUCLEOTIDE SEQUENCE</scope>
    <source>
        <strain evidence="3">NRRL 1565</strain>
    </source>
</reference>
<evidence type="ECO:0000313" key="4">
    <source>
        <dbReference type="Proteomes" id="UP001140094"/>
    </source>
</evidence>
<dbReference type="GO" id="GO:0016491">
    <property type="term" value="F:oxidoreductase activity"/>
    <property type="evidence" value="ECO:0007669"/>
    <property type="project" value="UniProtKB-KW"/>
</dbReference>
<dbReference type="SUPFAM" id="SSF51197">
    <property type="entry name" value="Clavaminate synthase-like"/>
    <property type="match status" value="1"/>
</dbReference>
<keyword evidence="1" id="KW-0408">Iron</keyword>
<evidence type="ECO:0000256" key="1">
    <source>
        <dbReference type="RuleBase" id="RU003682"/>
    </source>
</evidence>
<evidence type="ECO:0000313" key="3">
    <source>
        <dbReference type="EMBL" id="KAJ2808891.1"/>
    </source>
</evidence>
<keyword evidence="1" id="KW-0479">Metal-binding</keyword>
<dbReference type="PRINTS" id="PR00682">
    <property type="entry name" value="IPNSYNTHASE"/>
</dbReference>
<dbReference type="InterPro" id="IPR005123">
    <property type="entry name" value="Oxoglu/Fe-dep_dioxygenase_dom"/>
</dbReference>
<dbReference type="OrthoDB" id="288590at2759"/>
<comment type="caution">
    <text evidence="3">The sequence shown here is derived from an EMBL/GenBank/DDBJ whole genome shotgun (WGS) entry which is preliminary data.</text>
</comment>
<dbReference type="AlphaFoldDB" id="A0A9W8HYZ9"/>
<dbReference type="Pfam" id="PF14226">
    <property type="entry name" value="DIOX_N"/>
    <property type="match status" value="1"/>
</dbReference>
<protein>
    <recommendedName>
        <fullName evidence="2">Fe2OG dioxygenase domain-containing protein</fullName>
    </recommendedName>
</protein>
<dbReference type="InterPro" id="IPR027443">
    <property type="entry name" value="IPNS-like_sf"/>
</dbReference>
<feature type="domain" description="Fe2OG dioxygenase" evidence="2">
    <location>
        <begin position="178"/>
        <end position="285"/>
    </location>
</feature>
<accession>A0A9W8HYZ9</accession>
<dbReference type="Pfam" id="PF03171">
    <property type="entry name" value="2OG-FeII_Oxy"/>
    <property type="match status" value="1"/>
</dbReference>
<dbReference type="PANTHER" id="PTHR47990">
    <property type="entry name" value="2-OXOGLUTARATE (2OG) AND FE(II)-DEPENDENT OXYGENASE SUPERFAMILY PROTEIN-RELATED"/>
    <property type="match status" value="1"/>
</dbReference>
<dbReference type="InterPro" id="IPR044861">
    <property type="entry name" value="IPNS-like_FE2OG_OXY"/>
</dbReference>
<dbReference type="EMBL" id="JANBUO010000018">
    <property type="protein sequence ID" value="KAJ2808891.1"/>
    <property type="molecule type" value="Genomic_DNA"/>
</dbReference>
<dbReference type="GO" id="GO:0046872">
    <property type="term" value="F:metal ion binding"/>
    <property type="evidence" value="ECO:0007669"/>
    <property type="project" value="UniProtKB-KW"/>
</dbReference>
<gene>
    <name evidence="3" type="ORF">H4R20_000536</name>
</gene>
<keyword evidence="1" id="KW-0560">Oxidoreductase</keyword>
<sequence length="362" mass="40236">MTPDSDFTSIPILDLCTLRTNREQLLSELQGALINVGFFYVKGHGINPKLLEELSSQTVKFFDLPLDEKLKVDKIHSPTFLGYSSQGNEITKGSKDNREQFDFANELPDAWTSNRPIYERLSGPNLWPTENLAPDFTSTILSFHQEAQKLAEQLTRLVSECLGLHPNALANEYLVSGQQNRAKLIKYPSVDQLHLEDGTQGVGAHRDTGSLLTILYQANDLPGLQVQNHSGDWIDAPPIPNTFVVNIGTGLAYLVHNVVAATTHRVLNPPPGRGPRYSVPYFLSARMDKKLKPVEGIPKEILAKRPDNVITDSGHQFSHLYADDPGTYYLLNRISSHRDVGAKFYPELAAKYGIELGANTGY</sequence>
<dbReference type="InterPro" id="IPR026992">
    <property type="entry name" value="DIOX_N"/>
</dbReference>
<dbReference type="Proteomes" id="UP001140094">
    <property type="component" value="Unassembled WGS sequence"/>
</dbReference>
<dbReference type="Gene3D" id="2.60.120.330">
    <property type="entry name" value="B-lactam Antibiotic, Isopenicillin N Synthase, Chain"/>
    <property type="match status" value="1"/>
</dbReference>
<keyword evidence="4" id="KW-1185">Reference proteome</keyword>